<name>A0ABW4E3A6_9RHOB</name>
<keyword evidence="2" id="KW-1185">Reference proteome</keyword>
<dbReference type="Proteomes" id="UP001597302">
    <property type="component" value="Unassembled WGS sequence"/>
</dbReference>
<evidence type="ECO:0000313" key="1">
    <source>
        <dbReference type="EMBL" id="MFD1483488.1"/>
    </source>
</evidence>
<feature type="non-terminal residue" evidence="1">
    <location>
        <position position="1"/>
    </location>
</feature>
<dbReference type="RefSeq" id="WP_379107674.1">
    <property type="nucleotide sequence ID" value="NZ_JBHTOQ010000064.1"/>
</dbReference>
<protein>
    <submittedName>
        <fullName evidence="1">Uncharacterized protein</fullName>
    </submittedName>
</protein>
<organism evidence="1 2">
    <name type="scientific">Paracoccus nototheniae</name>
    <dbReference type="NCBI Taxonomy" id="2489002"/>
    <lineage>
        <taxon>Bacteria</taxon>
        <taxon>Pseudomonadati</taxon>
        <taxon>Pseudomonadota</taxon>
        <taxon>Alphaproteobacteria</taxon>
        <taxon>Rhodobacterales</taxon>
        <taxon>Paracoccaceae</taxon>
        <taxon>Paracoccus</taxon>
    </lineage>
</organism>
<dbReference type="EMBL" id="JBHTOQ010000064">
    <property type="protein sequence ID" value="MFD1483488.1"/>
    <property type="molecule type" value="Genomic_DNA"/>
</dbReference>
<reference evidence="2" key="1">
    <citation type="journal article" date="2019" name="Int. J. Syst. Evol. Microbiol.">
        <title>The Global Catalogue of Microorganisms (GCM) 10K type strain sequencing project: providing services to taxonomists for standard genome sequencing and annotation.</title>
        <authorList>
            <consortium name="The Broad Institute Genomics Platform"/>
            <consortium name="The Broad Institute Genome Sequencing Center for Infectious Disease"/>
            <person name="Wu L."/>
            <person name="Ma J."/>
        </authorList>
    </citation>
    <scope>NUCLEOTIDE SEQUENCE [LARGE SCALE GENOMIC DNA]</scope>
    <source>
        <strain evidence="2">CCM 8875</strain>
    </source>
</reference>
<accession>A0ABW4E3A6</accession>
<comment type="caution">
    <text evidence="1">The sequence shown here is derived from an EMBL/GenBank/DDBJ whole genome shotgun (WGS) entry which is preliminary data.</text>
</comment>
<gene>
    <name evidence="1" type="ORF">ACFQ5P_19535</name>
</gene>
<proteinExistence type="predicted"/>
<evidence type="ECO:0000313" key="2">
    <source>
        <dbReference type="Proteomes" id="UP001597302"/>
    </source>
</evidence>
<sequence>SFAGSSVIFAVDIKPPHGGASRTNLPMCEAHASAKSGRWCNSLGGMVLATSRQGRLGASKG</sequence>